<evidence type="ECO:0000313" key="3">
    <source>
        <dbReference type="Proteomes" id="UP000005466"/>
    </source>
</evidence>
<feature type="non-terminal residue" evidence="2">
    <location>
        <position position="1"/>
    </location>
</feature>
<accession>F3CE62</accession>
<sequence>SAQIKSSGRYRFVIKADHTNVPTADLVRSMGEMAETLGRTCTSLLSAAVRLAETDLDEEAQQLVDLTKALQHAEHEALMHLNDARSGLLVKLSKH</sequence>
<dbReference type="AlphaFoldDB" id="F3CE62"/>
<dbReference type="HOGENOM" id="CLU_2377799_0_0_6"/>
<name>F3CE62_PSESG</name>
<dbReference type="BioCyc" id="PSYR875330:G11XH-6045-MONOMER"/>
<comment type="caution">
    <text evidence="2">The sequence shown here is derived from an EMBL/GenBank/DDBJ whole genome shotgun (WGS) entry which is preliminary data.</text>
</comment>
<evidence type="ECO:0008006" key="4">
    <source>
        <dbReference type="Google" id="ProtNLM"/>
    </source>
</evidence>
<reference evidence="2 3" key="1">
    <citation type="journal article" date="2011" name="PLoS Pathog.">
        <title>Dynamic evolution of pathogenicity revealed by sequencing and comparative genomics of 19 Pseudomonas syringae isolates.</title>
        <authorList>
            <person name="Baltrus D.A."/>
            <person name="Nishimura M.T."/>
            <person name="Romanchuk A."/>
            <person name="Chang J.H."/>
            <person name="Mukhtar M.S."/>
            <person name="Cherkis K."/>
            <person name="Roach J."/>
            <person name="Grant S.R."/>
            <person name="Jones C.D."/>
            <person name="Dangl J.L."/>
        </authorList>
    </citation>
    <scope>NUCLEOTIDE SEQUENCE [LARGE SCALE GENOMIC DNA]</scope>
    <source>
        <strain evidence="3">race 4</strain>
    </source>
</reference>
<organism evidence="2 3">
    <name type="scientific">Pseudomonas savastanoi pv. glycinea str. race 4</name>
    <dbReference type="NCBI Taxonomy" id="875330"/>
    <lineage>
        <taxon>Bacteria</taxon>
        <taxon>Pseudomonadati</taxon>
        <taxon>Pseudomonadota</taxon>
        <taxon>Gammaproteobacteria</taxon>
        <taxon>Pseudomonadales</taxon>
        <taxon>Pseudomonadaceae</taxon>
        <taxon>Pseudomonas</taxon>
    </lineage>
</organism>
<dbReference type="Proteomes" id="UP000005466">
    <property type="component" value="Unassembled WGS sequence"/>
</dbReference>
<feature type="coiled-coil region" evidence="1">
    <location>
        <begin position="49"/>
        <end position="76"/>
    </location>
</feature>
<dbReference type="EMBL" id="ADWY01001851">
    <property type="protein sequence ID" value="EGH17554.1"/>
    <property type="molecule type" value="Genomic_DNA"/>
</dbReference>
<proteinExistence type="predicted"/>
<gene>
    <name evidence="2" type="ORF">Pgy4_31821</name>
</gene>
<keyword evidence="1" id="KW-0175">Coiled coil</keyword>
<evidence type="ECO:0000256" key="1">
    <source>
        <dbReference type="SAM" id="Coils"/>
    </source>
</evidence>
<protein>
    <recommendedName>
        <fullName evidence="4">Methyl-accepting chemotaxis protein</fullName>
    </recommendedName>
</protein>
<evidence type="ECO:0000313" key="2">
    <source>
        <dbReference type="EMBL" id="EGH17554.1"/>
    </source>
</evidence>